<protein>
    <submittedName>
        <fullName evidence="1">(2Fe-2S) ferredoxin domain-containing protein</fullName>
    </submittedName>
</protein>
<dbReference type="SUPFAM" id="SSF52833">
    <property type="entry name" value="Thioredoxin-like"/>
    <property type="match status" value="1"/>
</dbReference>
<sequence length="213" mass="22872">MTAVVLVGMSIAEVNEQQALRRQAAESGATLAFLQYGEPSLTAELTRLAAAGETTIRLEMVALTGRSPARSWMRRVAGHWLREASQRPTILIGDTEVAGTEAGMTSDAWQDVPGHSRHVLVCRGPRCSARGAEETAGAIGATLGELGLGDDDVLVTQTGCLFPCNNAPVVVVHPDDAWFGAVDAHAARRILIDYIGWGLPVHPHRLTRKKHHM</sequence>
<dbReference type="Pfam" id="PF01257">
    <property type="entry name" value="2Fe-2S_thioredx"/>
    <property type="match status" value="1"/>
</dbReference>
<keyword evidence="2" id="KW-1185">Reference proteome</keyword>
<dbReference type="RefSeq" id="WP_119704793.1">
    <property type="nucleotide sequence ID" value="NZ_JBHSOI010000002.1"/>
</dbReference>
<dbReference type="EMBL" id="QUBR01000002">
    <property type="protein sequence ID" value="REK70195.1"/>
    <property type="molecule type" value="Genomic_DNA"/>
</dbReference>
<dbReference type="AlphaFoldDB" id="A0A371P2R7"/>
<gene>
    <name evidence="1" type="ORF">DX116_13620</name>
</gene>
<dbReference type="OrthoDB" id="9800597at2"/>
<name>A0A371P2R7_9ACTN</name>
<dbReference type="Gene3D" id="3.40.30.10">
    <property type="entry name" value="Glutaredoxin"/>
    <property type="match status" value="1"/>
</dbReference>
<evidence type="ECO:0000313" key="2">
    <source>
        <dbReference type="Proteomes" id="UP000265581"/>
    </source>
</evidence>
<comment type="caution">
    <text evidence="1">The sequence shown here is derived from an EMBL/GenBank/DDBJ whole genome shotgun (WGS) entry which is preliminary data.</text>
</comment>
<accession>A0A371P2R7</accession>
<dbReference type="CDD" id="cd02980">
    <property type="entry name" value="TRX_Fd_family"/>
    <property type="match status" value="1"/>
</dbReference>
<organism evidence="1 2">
    <name type="scientific">Aeromicrobium endophyticum</name>
    <dbReference type="NCBI Taxonomy" id="2292704"/>
    <lineage>
        <taxon>Bacteria</taxon>
        <taxon>Bacillati</taxon>
        <taxon>Actinomycetota</taxon>
        <taxon>Actinomycetes</taxon>
        <taxon>Propionibacteriales</taxon>
        <taxon>Nocardioidaceae</taxon>
        <taxon>Aeromicrobium</taxon>
    </lineage>
</organism>
<proteinExistence type="predicted"/>
<reference evidence="1 2" key="1">
    <citation type="submission" date="2018-08" db="EMBL/GenBank/DDBJ databases">
        <title>Aeromicrobium sp. M2KJ-4, whole genome shotgun sequence.</title>
        <authorList>
            <person name="Tuo L."/>
        </authorList>
    </citation>
    <scope>NUCLEOTIDE SEQUENCE [LARGE SCALE GENOMIC DNA]</scope>
    <source>
        <strain evidence="1 2">M2KJ-4</strain>
    </source>
</reference>
<evidence type="ECO:0000313" key="1">
    <source>
        <dbReference type="EMBL" id="REK70195.1"/>
    </source>
</evidence>
<dbReference type="Proteomes" id="UP000265581">
    <property type="component" value="Unassembled WGS sequence"/>
</dbReference>
<dbReference type="InterPro" id="IPR036249">
    <property type="entry name" value="Thioredoxin-like_sf"/>
</dbReference>